<accession>A0A009QQS2</accession>
<gene>
    <name evidence="1" type="ORF">J506_0139</name>
</gene>
<proteinExistence type="predicted"/>
<reference evidence="1 2" key="1">
    <citation type="submission" date="2014-02" db="EMBL/GenBank/DDBJ databases">
        <title>Comparative genomics and transcriptomics to identify genetic mechanisms underlying the emergence of carbapenem resistant Acinetobacter baumannii (CRAb).</title>
        <authorList>
            <person name="Harris A.D."/>
            <person name="Johnson K.J."/>
            <person name="George J."/>
            <person name="Shefchek K."/>
            <person name="Daugherty S.C."/>
            <person name="Parankush S."/>
            <person name="Sadzewicz L."/>
            <person name="Tallon L."/>
            <person name="Sengamalay N."/>
            <person name="Hazen T.H."/>
            <person name="Rasko D.A."/>
        </authorList>
    </citation>
    <scope>NUCLEOTIDE SEQUENCE [LARGE SCALE GENOMIC DNA]</scope>
    <source>
        <strain evidence="1 2">625974</strain>
    </source>
</reference>
<comment type="caution">
    <text evidence="1">The sequence shown here is derived from an EMBL/GenBank/DDBJ whole genome shotgun (WGS) entry which is preliminary data.</text>
</comment>
<dbReference type="AlphaFoldDB" id="A0A009QQS2"/>
<protein>
    <submittedName>
        <fullName evidence="1">Uncharacterized protein</fullName>
    </submittedName>
</protein>
<evidence type="ECO:0000313" key="1">
    <source>
        <dbReference type="EMBL" id="EXC09902.1"/>
    </source>
</evidence>
<organism evidence="1 2">
    <name type="scientific">Acinetobacter baumannii 625974</name>
    <dbReference type="NCBI Taxonomy" id="1310607"/>
    <lineage>
        <taxon>Bacteria</taxon>
        <taxon>Pseudomonadati</taxon>
        <taxon>Pseudomonadota</taxon>
        <taxon>Gammaproteobacteria</taxon>
        <taxon>Moraxellales</taxon>
        <taxon>Moraxellaceae</taxon>
        <taxon>Acinetobacter</taxon>
        <taxon>Acinetobacter calcoaceticus/baumannii complex</taxon>
    </lineage>
</organism>
<name>A0A009QQS2_ACIBA</name>
<dbReference type="PATRIC" id="fig|1310607.3.peg.140"/>
<sequence>MRHIVRTDATFPRPIKTGDTKQAPVYFDYTELVEWHNKQRLSLATMEA</sequence>
<dbReference type="EMBL" id="JEXD01000001">
    <property type="protein sequence ID" value="EXC09902.1"/>
    <property type="molecule type" value="Genomic_DNA"/>
</dbReference>
<evidence type="ECO:0000313" key="2">
    <source>
        <dbReference type="Proteomes" id="UP000021108"/>
    </source>
</evidence>
<dbReference type="Proteomes" id="UP000021108">
    <property type="component" value="Unassembled WGS sequence"/>
</dbReference>